<protein>
    <submittedName>
        <fullName evidence="2">Uncharacterized protein</fullName>
    </submittedName>
</protein>
<reference evidence="2 3" key="1">
    <citation type="journal article" date="2023" name="Commun. Biol.">
        <title>Reorganization of the ancestral sex-determining regions during the evolution of trioecy in Pleodorina starrii.</title>
        <authorList>
            <person name="Takahashi K."/>
            <person name="Suzuki S."/>
            <person name="Kawai-Toyooka H."/>
            <person name="Yamamoto K."/>
            <person name="Hamaji T."/>
            <person name="Ootsuki R."/>
            <person name="Yamaguchi H."/>
            <person name="Kawachi M."/>
            <person name="Higashiyama T."/>
            <person name="Nozaki H."/>
        </authorList>
    </citation>
    <scope>NUCLEOTIDE SEQUENCE [LARGE SCALE GENOMIC DNA]</scope>
    <source>
        <strain evidence="2 3">NIES-4479</strain>
    </source>
</reference>
<accession>A0A9W6EYK9</accession>
<evidence type="ECO:0000256" key="1">
    <source>
        <dbReference type="SAM" id="MobiDB-lite"/>
    </source>
</evidence>
<name>A0A9W6EYK9_9CHLO</name>
<feature type="region of interest" description="Disordered" evidence="1">
    <location>
        <begin position="1"/>
        <end position="54"/>
    </location>
</feature>
<dbReference type="AlphaFoldDB" id="A0A9W6EYK9"/>
<evidence type="ECO:0000313" key="2">
    <source>
        <dbReference type="EMBL" id="GLC49350.1"/>
    </source>
</evidence>
<comment type="caution">
    <text evidence="2">The sequence shown here is derived from an EMBL/GenBank/DDBJ whole genome shotgun (WGS) entry which is preliminary data.</text>
</comment>
<dbReference type="EMBL" id="BRXU01000002">
    <property type="protein sequence ID" value="GLC49350.1"/>
    <property type="molecule type" value="Genomic_DNA"/>
</dbReference>
<gene>
    <name evidence="2" type="primary">PLESTB000252</name>
    <name evidence="2" type="ORF">PLESTB_000210000</name>
</gene>
<feature type="compositionally biased region" description="Acidic residues" evidence="1">
    <location>
        <begin position="19"/>
        <end position="28"/>
    </location>
</feature>
<keyword evidence="3" id="KW-1185">Reference proteome</keyword>
<evidence type="ECO:0000313" key="3">
    <source>
        <dbReference type="Proteomes" id="UP001165080"/>
    </source>
</evidence>
<proteinExistence type="predicted"/>
<feature type="compositionally biased region" description="Pro residues" evidence="1">
    <location>
        <begin position="34"/>
        <end position="51"/>
    </location>
</feature>
<sequence>MGTDAAAVLLDDDIRGAEEMSDACDEEENRQQEHPPPSLPSELQPKPPPSRIPEAALACLDPGDVPWVNHLGDPLPSPTFLESQVLSRARVIQQILVLHLAGRPPDVYP</sequence>
<organism evidence="2 3">
    <name type="scientific">Pleodorina starrii</name>
    <dbReference type="NCBI Taxonomy" id="330485"/>
    <lineage>
        <taxon>Eukaryota</taxon>
        <taxon>Viridiplantae</taxon>
        <taxon>Chlorophyta</taxon>
        <taxon>core chlorophytes</taxon>
        <taxon>Chlorophyceae</taxon>
        <taxon>CS clade</taxon>
        <taxon>Chlamydomonadales</taxon>
        <taxon>Volvocaceae</taxon>
        <taxon>Pleodorina</taxon>
    </lineage>
</organism>
<dbReference type="Proteomes" id="UP001165080">
    <property type="component" value="Unassembled WGS sequence"/>
</dbReference>